<accession>A0A345E849</accession>
<feature type="compositionally biased region" description="Acidic residues" evidence="1">
    <location>
        <begin position="625"/>
        <end position="643"/>
    </location>
</feature>
<feature type="transmembrane region" description="Helical" evidence="2">
    <location>
        <begin position="231"/>
        <end position="254"/>
    </location>
</feature>
<evidence type="ECO:0000256" key="2">
    <source>
        <dbReference type="SAM" id="Phobius"/>
    </source>
</evidence>
<name>A0A345E849_9EURY</name>
<dbReference type="Proteomes" id="UP000252985">
    <property type="component" value="Plasmid pCBA1112-01"/>
</dbReference>
<dbReference type="EMBL" id="CP031147">
    <property type="protein sequence ID" value="AXG08371.1"/>
    <property type="molecule type" value="Genomic_DNA"/>
</dbReference>
<keyword evidence="3" id="KW-0614">Plasmid</keyword>
<evidence type="ECO:0000313" key="4">
    <source>
        <dbReference type="Proteomes" id="UP000252985"/>
    </source>
</evidence>
<feature type="transmembrane region" description="Helical" evidence="2">
    <location>
        <begin position="127"/>
        <end position="147"/>
    </location>
</feature>
<sequence>MGVGITLSMSDREQKELFWLVVYAVVLALMVLPIFEMIVWGWNDQPWGLVREIHQGVINFGQPYLNRNVPLAVGISIYLGIALAMLVDTYKRVQGVLFWLALLFGSTEVLIEQTGLVDRFVELATSASWGLVLVAPLVLVGMFVAGVRSDHLESLVSKVKSQFFDEPDERAGSGGDDGPIEINHSVGPRIQIPAPRLEWITVGDRRLILDIPVPGVRWITISPVRVNPPRMLFVVTLLIIGYSAVEALVAYHPWLLRAPNGLTWRAAGFEFERLIFHNTALRGIPASAVFLFALYKFTSYESTRNVIQIGPARSGKTAEFAGLHITLEDTHELDPAESEGISVPRGRILDGKFPPSTGNEEITFIEIEYMVGELLREKVTLQTVDYGGALLGEVLAEVREDSETDLVTEATNWRDAERELKETTEILADDDASLDLDEGYDVSDKIAGAIWDCVRHADRIVLTVPLDDFFGPILAKGNPPEYLDSRVVSADASEDEIRNVLDIGENEQIKSHWMIDHEGERWYYKKERRDVPQDYLTWYEQLQGDDQFASTDFLLSITKADYAVEGFKNKNGTTAWSNYPQFRNYVVTDVLAEATGHFDTENSGFYGTADFWPVWYKVEERPEIEYEEEHETEDDEDEEDDDLRIDLSDDNIPALRGSKKLLERLQR</sequence>
<geneLocation type="plasmid" evidence="4">
    <name>pcba1112-01</name>
</geneLocation>
<keyword evidence="2" id="KW-0472">Membrane</keyword>
<evidence type="ECO:0000313" key="3">
    <source>
        <dbReference type="EMBL" id="AXG08371.1"/>
    </source>
</evidence>
<protein>
    <submittedName>
        <fullName evidence="3">Uncharacterized protein</fullName>
    </submittedName>
</protein>
<dbReference type="AlphaFoldDB" id="A0A345E849"/>
<reference evidence="3 4" key="1">
    <citation type="submission" date="2018-07" db="EMBL/GenBank/DDBJ databases">
        <title>Genome sequences of Haloplanus sp. CBA1112.</title>
        <authorList>
            <person name="Kim Y.B."/>
            <person name="Roh S.W."/>
        </authorList>
    </citation>
    <scope>NUCLEOTIDE SEQUENCE [LARGE SCALE GENOMIC DNA]</scope>
    <source>
        <strain evidence="3 4">CBA1112</strain>
        <plasmid evidence="4">pcba1112-01</plasmid>
    </source>
</reference>
<proteinExistence type="predicted"/>
<keyword evidence="2" id="KW-1133">Transmembrane helix</keyword>
<organism evidence="3 4">
    <name type="scientific">Haloplanus rubicundus</name>
    <dbReference type="NCBI Taxonomy" id="1547898"/>
    <lineage>
        <taxon>Archaea</taxon>
        <taxon>Methanobacteriati</taxon>
        <taxon>Methanobacteriota</taxon>
        <taxon>Stenosarchaea group</taxon>
        <taxon>Halobacteria</taxon>
        <taxon>Halobacteriales</taxon>
        <taxon>Haloferacaceae</taxon>
        <taxon>Haloplanus</taxon>
    </lineage>
</organism>
<evidence type="ECO:0000256" key="1">
    <source>
        <dbReference type="SAM" id="MobiDB-lite"/>
    </source>
</evidence>
<feature type="region of interest" description="Disordered" evidence="1">
    <location>
        <begin position="623"/>
        <end position="651"/>
    </location>
</feature>
<keyword evidence="2" id="KW-0812">Transmembrane</keyword>
<dbReference type="KEGG" id="haq:DU484_00050"/>
<feature type="transmembrane region" description="Helical" evidence="2">
    <location>
        <begin position="96"/>
        <end position="115"/>
    </location>
</feature>
<gene>
    <name evidence="3" type="ORF">DU484_00050</name>
</gene>
<feature type="transmembrane region" description="Helical" evidence="2">
    <location>
        <begin position="17"/>
        <end position="42"/>
    </location>
</feature>
<feature type="transmembrane region" description="Helical" evidence="2">
    <location>
        <begin position="69"/>
        <end position="87"/>
    </location>
</feature>